<feature type="signal peptide" evidence="3">
    <location>
        <begin position="1"/>
        <end position="24"/>
    </location>
</feature>
<protein>
    <submittedName>
        <fullName evidence="5">Beta-lactamase</fullName>
    </submittedName>
</protein>
<feature type="domain" description="Beta-lactamase-related" evidence="4">
    <location>
        <begin position="48"/>
        <end position="369"/>
    </location>
</feature>
<dbReference type="OrthoDB" id="9793489at2"/>
<keyword evidence="6" id="KW-1185">Reference proteome</keyword>
<keyword evidence="2" id="KW-0472">Membrane</keyword>
<dbReference type="InterPro" id="IPR001466">
    <property type="entry name" value="Beta-lactam-related"/>
</dbReference>
<evidence type="ECO:0000256" key="2">
    <source>
        <dbReference type="ARBA" id="ARBA00023136"/>
    </source>
</evidence>
<comment type="caution">
    <text evidence="5">The sequence shown here is derived from an EMBL/GenBank/DDBJ whole genome shotgun (WGS) entry which is preliminary data.</text>
</comment>
<sequence>MRLFPSPLTCLLGIFLLMQQPLLAQDPFPTATLDSLFANLLEVEAFNGNVLLIEKGEIVYQRSFGWAEEPQRRPLTADTRFELASVSKQFTAMGIVLLQQQGKLDYTQAVADFLPELAFYEDVTLLQLIQHTSGIPDYIERLGESAPDVEFITNETLIQYFAEQQVPLDFPPGTDFAYSNTGYVLLASVIERVSGRSFGDFLEEELFKPLGMAQTTVYQRFYAPKEIPDMALGYGMDTDGEKVTTAELGKEFFTYFLDGIVGDGMVSSTVGDLYRWDRALREADFLTPANRELLYTAARTADGTRHPYGFGWFVEEDPTFGKIAFHAGGWAGFTTYLERHLDTDKTLILLSNNSLPSTTLPVRPMRRALYREPIEVERKIKPSQQELQAYVGVYGSENFPLAITVTAEAGTLFTQATGQSSIPMEAYEGHIFKFEPAGITLVFQPEAGQFMLYQGSVELLFEKITD</sequence>
<evidence type="ECO:0000313" key="6">
    <source>
        <dbReference type="Proteomes" id="UP000005551"/>
    </source>
</evidence>
<feature type="chain" id="PRO_5003700059" evidence="3">
    <location>
        <begin position="25"/>
        <end position="466"/>
    </location>
</feature>
<reference evidence="5 6" key="1">
    <citation type="submission" date="2012-05" db="EMBL/GenBank/DDBJ databases">
        <title>Genome sequence of Nitritalea halalkaliphila LW7.</title>
        <authorList>
            <person name="Jangir P.K."/>
            <person name="Singh A."/>
            <person name="Shivaji S."/>
            <person name="Sharma R."/>
        </authorList>
    </citation>
    <scope>NUCLEOTIDE SEQUENCE [LARGE SCALE GENOMIC DNA]</scope>
    <source>
        <strain evidence="5 6">LW7</strain>
    </source>
</reference>
<proteinExistence type="predicted"/>
<evidence type="ECO:0000259" key="4">
    <source>
        <dbReference type="Pfam" id="PF00144"/>
    </source>
</evidence>
<comment type="subcellular location">
    <subcellularLocation>
        <location evidence="1">Membrane</location>
    </subcellularLocation>
</comment>
<dbReference type="RefSeq" id="WP_009053425.1">
    <property type="nucleotide sequence ID" value="NZ_AJYA01000004.1"/>
</dbReference>
<keyword evidence="3" id="KW-0732">Signal</keyword>
<dbReference type="SUPFAM" id="SSF56601">
    <property type="entry name" value="beta-lactamase/transpeptidase-like"/>
    <property type="match status" value="1"/>
</dbReference>
<dbReference type="EMBL" id="AJYA01000004">
    <property type="protein sequence ID" value="EIM78546.1"/>
    <property type="molecule type" value="Genomic_DNA"/>
</dbReference>
<dbReference type="Pfam" id="PF00144">
    <property type="entry name" value="Beta-lactamase"/>
    <property type="match status" value="1"/>
</dbReference>
<dbReference type="STRING" id="1189621.A3SI_02558"/>
<organism evidence="5 6">
    <name type="scientific">Nitritalea halalkaliphila LW7</name>
    <dbReference type="NCBI Taxonomy" id="1189621"/>
    <lineage>
        <taxon>Bacteria</taxon>
        <taxon>Pseudomonadati</taxon>
        <taxon>Bacteroidota</taxon>
        <taxon>Cytophagia</taxon>
        <taxon>Cytophagales</taxon>
        <taxon>Cyclobacteriaceae</taxon>
        <taxon>Nitritalea</taxon>
    </lineage>
</organism>
<dbReference type="PANTHER" id="PTHR46825">
    <property type="entry name" value="D-ALANYL-D-ALANINE-CARBOXYPEPTIDASE/ENDOPEPTIDASE AMPH"/>
    <property type="match status" value="1"/>
</dbReference>
<dbReference type="GO" id="GO:0016020">
    <property type="term" value="C:membrane"/>
    <property type="evidence" value="ECO:0007669"/>
    <property type="project" value="UniProtKB-SubCell"/>
</dbReference>
<dbReference type="InterPro" id="IPR050491">
    <property type="entry name" value="AmpC-like"/>
</dbReference>
<name>I5C9P4_9BACT</name>
<evidence type="ECO:0000256" key="3">
    <source>
        <dbReference type="SAM" id="SignalP"/>
    </source>
</evidence>
<evidence type="ECO:0000256" key="1">
    <source>
        <dbReference type="ARBA" id="ARBA00004370"/>
    </source>
</evidence>
<dbReference type="PANTHER" id="PTHR46825:SF11">
    <property type="entry name" value="PENICILLIN-BINDING PROTEIN 4"/>
    <property type="match status" value="1"/>
</dbReference>
<dbReference type="PATRIC" id="fig|1189621.3.peg.534"/>
<dbReference type="Gene3D" id="3.40.710.10">
    <property type="entry name" value="DD-peptidase/beta-lactamase superfamily"/>
    <property type="match status" value="1"/>
</dbReference>
<accession>I5C9P4</accession>
<dbReference type="Proteomes" id="UP000005551">
    <property type="component" value="Unassembled WGS sequence"/>
</dbReference>
<dbReference type="AlphaFoldDB" id="I5C9P4"/>
<evidence type="ECO:0000313" key="5">
    <source>
        <dbReference type="EMBL" id="EIM78546.1"/>
    </source>
</evidence>
<gene>
    <name evidence="5" type="ORF">A3SI_02558</name>
</gene>
<dbReference type="InterPro" id="IPR012338">
    <property type="entry name" value="Beta-lactam/transpept-like"/>
</dbReference>